<gene>
    <name evidence="2" type="ORF">DXC39_25040</name>
    <name evidence="1" type="ORF">DXC39_26260</name>
</gene>
<sequence length="201" mass="23601">MEIDKDIALMQSAYRENQLEEERKKDFEKYNLKKKIKYTLEEMIEGIKKGKQFLYTLKIEFDTKSILDGGLKVPYMINFFDVIDDKADTLFWVSSKRKASINATVIPWVQMKSLQDWMESIKYSLEQINLHPQIGSSQTVNQMEYFSYEIPTSEGITYNLMFRYPKEGKIYSATLNCMSEDKEGMGLLLEAIIHVIEDMNH</sequence>
<dbReference type="EMBL" id="QSSQ01000036">
    <property type="protein sequence ID" value="RGL97670.1"/>
    <property type="molecule type" value="Genomic_DNA"/>
</dbReference>
<proteinExistence type="predicted"/>
<protein>
    <submittedName>
        <fullName evidence="1">Uncharacterized protein</fullName>
    </submittedName>
</protein>
<organism evidence="1 3">
    <name type="scientific">Hungatella hathewayi</name>
    <dbReference type="NCBI Taxonomy" id="154046"/>
    <lineage>
        <taxon>Bacteria</taxon>
        <taxon>Bacillati</taxon>
        <taxon>Bacillota</taxon>
        <taxon>Clostridia</taxon>
        <taxon>Lachnospirales</taxon>
        <taxon>Lachnospiraceae</taxon>
        <taxon>Hungatella</taxon>
    </lineage>
</organism>
<dbReference type="RefSeq" id="WP_117624109.1">
    <property type="nucleotide sequence ID" value="NZ_QRQF01000011.1"/>
</dbReference>
<dbReference type="AlphaFoldDB" id="A0A3E4TWM6"/>
<comment type="caution">
    <text evidence="1">The sequence shown here is derived from an EMBL/GenBank/DDBJ whole genome shotgun (WGS) entry which is preliminary data.</text>
</comment>
<name>A0A3E4TWM6_9FIRM</name>
<accession>A0A3E4TWM6</accession>
<evidence type="ECO:0000313" key="2">
    <source>
        <dbReference type="EMBL" id="RGL97670.1"/>
    </source>
</evidence>
<reference evidence="1 3" key="1">
    <citation type="submission" date="2018-08" db="EMBL/GenBank/DDBJ databases">
        <title>A genome reference for cultivated species of the human gut microbiota.</title>
        <authorList>
            <person name="Zou Y."/>
            <person name="Xue W."/>
            <person name="Luo G."/>
        </authorList>
    </citation>
    <scope>NUCLEOTIDE SEQUENCE [LARGE SCALE GENOMIC DNA]</scope>
    <source>
        <strain evidence="1 3">TF05-11AC</strain>
    </source>
</reference>
<evidence type="ECO:0000313" key="3">
    <source>
        <dbReference type="Proteomes" id="UP000261257"/>
    </source>
</evidence>
<dbReference type="EMBL" id="QSSQ01000039">
    <property type="protein sequence ID" value="RGL96919.1"/>
    <property type="molecule type" value="Genomic_DNA"/>
</dbReference>
<evidence type="ECO:0000313" key="1">
    <source>
        <dbReference type="EMBL" id="RGL96919.1"/>
    </source>
</evidence>
<dbReference type="Proteomes" id="UP000261257">
    <property type="component" value="Unassembled WGS sequence"/>
</dbReference>